<dbReference type="InterPro" id="IPR033250">
    <property type="entry name" value="CEP"/>
</dbReference>
<keyword evidence="4" id="KW-0964">Secreted</keyword>
<reference evidence="10 11" key="1">
    <citation type="submission" date="2017-07" db="EMBL/GenBank/DDBJ databases">
        <title>An improved, manually edited Actinidia chinensis var. chinensis (kiwifruit) genome highlights the challenges associated with draft genomes and gene prediction in plants.</title>
        <authorList>
            <person name="Pilkington S."/>
            <person name="Crowhurst R."/>
            <person name="Hilario E."/>
            <person name="Nardozza S."/>
            <person name="Fraser L."/>
            <person name="Peng Y."/>
            <person name="Gunaseelan K."/>
            <person name="Simpson R."/>
            <person name="Tahir J."/>
            <person name="Deroles S."/>
            <person name="Templeton K."/>
            <person name="Luo Z."/>
            <person name="Davy M."/>
            <person name="Cheng C."/>
            <person name="Mcneilage M."/>
            <person name="Scaglione D."/>
            <person name="Liu Y."/>
            <person name="Zhang Q."/>
            <person name="Datson P."/>
            <person name="De Silva N."/>
            <person name="Gardiner S."/>
            <person name="Bassett H."/>
            <person name="Chagne D."/>
            <person name="Mccallum J."/>
            <person name="Dzierzon H."/>
            <person name="Deng C."/>
            <person name="Wang Y.-Y."/>
            <person name="Barron N."/>
            <person name="Manako K."/>
            <person name="Bowen J."/>
            <person name="Foster T."/>
            <person name="Erridge Z."/>
            <person name="Tiffin H."/>
            <person name="Waite C."/>
            <person name="Davies K."/>
            <person name="Grierson E."/>
            <person name="Laing W."/>
            <person name="Kirk R."/>
            <person name="Chen X."/>
            <person name="Wood M."/>
            <person name="Montefiori M."/>
            <person name="Brummell D."/>
            <person name="Schwinn K."/>
            <person name="Catanach A."/>
            <person name="Fullerton C."/>
            <person name="Li D."/>
            <person name="Meiyalaghan S."/>
            <person name="Nieuwenhuizen N."/>
            <person name="Read N."/>
            <person name="Prakash R."/>
            <person name="Hunter D."/>
            <person name="Zhang H."/>
            <person name="Mckenzie M."/>
            <person name="Knabel M."/>
            <person name="Harris A."/>
            <person name="Allan A."/>
            <person name="Chen A."/>
            <person name="Janssen B."/>
            <person name="Plunkett B."/>
            <person name="Dwamena C."/>
            <person name="Voogd C."/>
            <person name="Leif D."/>
            <person name="Lafferty D."/>
            <person name="Souleyre E."/>
            <person name="Varkonyi-Gasic E."/>
            <person name="Gambi F."/>
            <person name="Hanley J."/>
            <person name="Yao J.-L."/>
            <person name="Cheung J."/>
            <person name="David K."/>
            <person name="Warren B."/>
            <person name="Marsh K."/>
            <person name="Snowden K."/>
            <person name="Lin-Wang K."/>
            <person name="Brian L."/>
            <person name="Martinez-Sanchez M."/>
            <person name="Wang M."/>
            <person name="Ileperuma N."/>
            <person name="Macnee N."/>
            <person name="Campin R."/>
            <person name="Mcatee P."/>
            <person name="Drummond R."/>
            <person name="Espley R."/>
            <person name="Ireland H."/>
            <person name="Wu R."/>
            <person name="Atkinson R."/>
            <person name="Karunairetnam S."/>
            <person name="Bulley S."/>
            <person name="Chunkath S."/>
            <person name="Hanley Z."/>
            <person name="Storey R."/>
            <person name="Thrimawithana A."/>
            <person name="Thomson S."/>
            <person name="David C."/>
            <person name="Testolin R."/>
        </authorList>
    </citation>
    <scope>NUCLEOTIDE SEQUENCE [LARGE SCALE GENOMIC DNA]</scope>
    <source>
        <strain evidence="11">cv. Red5</strain>
        <tissue evidence="10">Young leaf</tissue>
    </source>
</reference>
<feature type="compositionally biased region" description="Basic and acidic residues" evidence="8">
    <location>
        <begin position="64"/>
        <end position="79"/>
    </location>
</feature>
<protein>
    <submittedName>
        <fullName evidence="10">Sterol 3-beta-glucosyltransferase</fullName>
    </submittedName>
</protein>
<keyword evidence="3" id="KW-0052">Apoplast</keyword>
<evidence type="ECO:0000256" key="8">
    <source>
        <dbReference type="SAM" id="MobiDB-lite"/>
    </source>
</evidence>
<evidence type="ECO:0000256" key="4">
    <source>
        <dbReference type="ARBA" id="ARBA00022525"/>
    </source>
</evidence>
<evidence type="ECO:0000256" key="5">
    <source>
        <dbReference type="ARBA" id="ARBA00022702"/>
    </source>
</evidence>
<dbReference type="PANTHER" id="PTHR33348">
    <property type="entry name" value="PRECURSOR OF CEP5"/>
    <property type="match status" value="1"/>
</dbReference>
<comment type="caution">
    <text evidence="10">The sequence shown here is derived from an EMBL/GenBank/DDBJ whole genome shotgun (WGS) entry which is preliminary data.</text>
</comment>
<feature type="region of interest" description="Disordered" evidence="8">
    <location>
        <begin position="46"/>
        <end position="95"/>
    </location>
</feature>
<feature type="chain" id="PRO_5015324538" evidence="9">
    <location>
        <begin position="29"/>
        <end position="95"/>
    </location>
</feature>
<dbReference type="Gramene" id="PSS21300">
    <property type="protein sequence ID" value="PSS21300"/>
    <property type="gene ID" value="CEY00_Acc10342"/>
</dbReference>
<dbReference type="GO" id="GO:1901371">
    <property type="term" value="P:regulation of leaf morphogenesis"/>
    <property type="evidence" value="ECO:0007669"/>
    <property type="project" value="TreeGrafter"/>
</dbReference>
<dbReference type="Proteomes" id="UP000241394">
    <property type="component" value="Chromosome LG9"/>
</dbReference>
<evidence type="ECO:0000313" key="10">
    <source>
        <dbReference type="EMBL" id="PSS21300.1"/>
    </source>
</evidence>
<dbReference type="GO" id="GO:1902025">
    <property type="term" value="P:nitrate import"/>
    <property type="evidence" value="ECO:0007669"/>
    <property type="project" value="TreeGrafter"/>
</dbReference>
<comment type="similarity">
    <text evidence="2">Belongs to the C-terminally encoded plant signaling peptide (CEP) family.</text>
</comment>
<name>A0A2R6R5L2_ACTCC</name>
<proteinExistence type="inferred from homology"/>
<dbReference type="GO" id="GO:0005179">
    <property type="term" value="F:hormone activity"/>
    <property type="evidence" value="ECO:0007669"/>
    <property type="project" value="UniProtKB-KW"/>
</dbReference>
<feature type="signal peptide" evidence="9">
    <location>
        <begin position="1"/>
        <end position="28"/>
    </location>
</feature>
<comment type="subcellular location">
    <subcellularLocation>
        <location evidence="1">Secreted</location>
        <location evidence="1">Extracellular space</location>
        <location evidence="1">Apoplast</location>
    </subcellularLocation>
</comment>
<keyword evidence="5" id="KW-0372">Hormone</keyword>
<evidence type="ECO:0000313" key="11">
    <source>
        <dbReference type="Proteomes" id="UP000241394"/>
    </source>
</evidence>
<dbReference type="PANTHER" id="PTHR33348:SF44">
    <property type="entry name" value="PRECURSOR OF CEP6"/>
    <property type="match status" value="1"/>
</dbReference>
<dbReference type="OrthoDB" id="1863260at2759"/>
<keyword evidence="7" id="KW-0379">Hydroxylation</keyword>
<organism evidence="10 11">
    <name type="scientific">Actinidia chinensis var. chinensis</name>
    <name type="common">Chinese soft-hair kiwi</name>
    <dbReference type="NCBI Taxonomy" id="1590841"/>
    <lineage>
        <taxon>Eukaryota</taxon>
        <taxon>Viridiplantae</taxon>
        <taxon>Streptophyta</taxon>
        <taxon>Embryophyta</taxon>
        <taxon>Tracheophyta</taxon>
        <taxon>Spermatophyta</taxon>
        <taxon>Magnoliopsida</taxon>
        <taxon>eudicotyledons</taxon>
        <taxon>Gunneridae</taxon>
        <taxon>Pentapetalae</taxon>
        <taxon>asterids</taxon>
        <taxon>Ericales</taxon>
        <taxon>Actinidiaceae</taxon>
        <taxon>Actinidia</taxon>
    </lineage>
</organism>
<dbReference type="OMA" id="CQEILVY"/>
<dbReference type="GO" id="GO:2000280">
    <property type="term" value="P:regulation of root development"/>
    <property type="evidence" value="ECO:0007669"/>
    <property type="project" value="TreeGrafter"/>
</dbReference>
<keyword evidence="6 9" id="KW-0732">Signal</keyword>
<dbReference type="EMBL" id="NKQK01000009">
    <property type="protein sequence ID" value="PSS21300.1"/>
    <property type="molecule type" value="Genomic_DNA"/>
</dbReference>
<evidence type="ECO:0000256" key="1">
    <source>
        <dbReference type="ARBA" id="ARBA00004271"/>
    </source>
</evidence>
<sequence length="95" mass="10292">MARSRVVCACALFLVLIVCNEVVMSVDGRHLKHGACKKCMRKSEKTNLKATQVGEKPSSSSSGRGRDHESKVEHVDDFRPTAPGHSPGVGHSLHN</sequence>
<gene>
    <name evidence="10" type="ORF">CEY00_Acc10342</name>
</gene>
<accession>A0A2R6R5L2</accession>
<dbReference type="GO" id="GO:0048364">
    <property type="term" value="P:root development"/>
    <property type="evidence" value="ECO:0007669"/>
    <property type="project" value="InterPro"/>
</dbReference>
<evidence type="ECO:0000256" key="6">
    <source>
        <dbReference type="ARBA" id="ARBA00022729"/>
    </source>
</evidence>
<keyword evidence="10" id="KW-0808">Transferase</keyword>
<dbReference type="GO" id="GO:0016740">
    <property type="term" value="F:transferase activity"/>
    <property type="evidence" value="ECO:0007669"/>
    <property type="project" value="UniProtKB-KW"/>
</dbReference>
<evidence type="ECO:0000256" key="7">
    <source>
        <dbReference type="ARBA" id="ARBA00023278"/>
    </source>
</evidence>
<evidence type="ECO:0000256" key="9">
    <source>
        <dbReference type="SAM" id="SignalP"/>
    </source>
</evidence>
<keyword evidence="11" id="KW-1185">Reference proteome</keyword>
<dbReference type="GO" id="GO:0006995">
    <property type="term" value="P:cellular response to nitrogen starvation"/>
    <property type="evidence" value="ECO:0007669"/>
    <property type="project" value="UniProtKB-ARBA"/>
</dbReference>
<dbReference type="AlphaFoldDB" id="A0A2R6R5L2"/>
<dbReference type="InParanoid" id="A0A2R6R5L2"/>
<reference evidence="11" key="2">
    <citation type="journal article" date="2018" name="BMC Genomics">
        <title>A manually annotated Actinidia chinensis var. chinensis (kiwifruit) genome highlights the challenges associated with draft genomes and gene prediction in plants.</title>
        <authorList>
            <person name="Pilkington S.M."/>
            <person name="Crowhurst R."/>
            <person name="Hilario E."/>
            <person name="Nardozza S."/>
            <person name="Fraser L."/>
            <person name="Peng Y."/>
            <person name="Gunaseelan K."/>
            <person name="Simpson R."/>
            <person name="Tahir J."/>
            <person name="Deroles S.C."/>
            <person name="Templeton K."/>
            <person name="Luo Z."/>
            <person name="Davy M."/>
            <person name="Cheng C."/>
            <person name="McNeilage M."/>
            <person name="Scaglione D."/>
            <person name="Liu Y."/>
            <person name="Zhang Q."/>
            <person name="Datson P."/>
            <person name="De Silva N."/>
            <person name="Gardiner S.E."/>
            <person name="Bassett H."/>
            <person name="Chagne D."/>
            <person name="McCallum J."/>
            <person name="Dzierzon H."/>
            <person name="Deng C."/>
            <person name="Wang Y.Y."/>
            <person name="Barron L."/>
            <person name="Manako K."/>
            <person name="Bowen J."/>
            <person name="Foster T.M."/>
            <person name="Erridge Z.A."/>
            <person name="Tiffin H."/>
            <person name="Waite C.N."/>
            <person name="Davies K.M."/>
            <person name="Grierson E.P."/>
            <person name="Laing W.A."/>
            <person name="Kirk R."/>
            <person name="Chen X."/>
            <person name="Wood M."/>
            <person name="Montefiori M."/>
            <person name="Brummell D.A."/>
            <person name="Schwinn K.E."/>
            <person name="Catanach A."/>
            <person name="Fullerton C."/>
            <person name="Li D."/>
            <person name="Meiyalaghan S."/>
            <person name="Nieuwenhuizen N."/>
            <person name="Read N."/>
            <person name="Prakash R."/>
            <person name="Hunter D."/>
            <person name="Zhang H."/>
            <person name="McKenzie M."/>
            <person name="Knabel M."/>
            <person name="Harris A."/>
            <person name="Allan A.C."/>
            <person name="Gleave A."/>
            <person name="Chen A."/>
            <person name="Janssen B.J."/>
            <person name="Plunkett B."/>
            <person name="Ampomah-Dwamena C."/>
            <person name="Voogd C."/>
            <person name="Leif D."/>
            <person name="Lafferty D."/>
            <person name="Souleyre E.J.F."/>
            <person name="Varkonyi-Gasic E."/>
            <person name="Gambi F."/>
            <person name="Hanley J."/>
            <person name="Yao J.L."/>
            <person name="Cheung J."/>
            <person name="David K.M."/>
            <person name="Warren B."/>
            <person name="Marsh K."/>
            <person name="Snowden K.C."/>
            <person name="Lin-Wang K."/>
            <person name="Brian L."/>
            <person name="Martinez-Sanchez M."/>
            <person name="Wang M."/>
            <person name="Ileperuma N."/>
            <person name="Macnee N."/>
            <person name="Campin R."/>
            <person name="McAtee P."/>
            <person name="Drummond R.S.M."/>
            <person name="Espley R.V."/>
            <person name="Ireland H.S."/>
            <person name="Wu R."/>
            <person name="Atkinson R.G."/>
            <person name="Karunairetnam S."/>
            <person name="Bulley S."/>
            <person name="Chunkath S."/>
            <person name="Hanley Z."/>
            <person name="Storey R."/>
            <person name="Thrimawithana A.H."/>
            <person name="Thomson S."/>
            <person name="David C."/>
            <person name="Testolin R."/>
            <person name="Huang H."/>
            <person name="Hellens R.P."/>
            <person name="Schaffer R.J."/>
        </authorList>
    </citation>
    <scope>NUCLEOTIDE SEQUENCE [LARGE SCALE GENOMIC DNA]</scope>
    <source>
        <strain evidence="11">cv. Red5</strain>
    </source>
</reference>
<evidence type="ECO:0000256" key="3">
    <source>
        <dbReference type="ARBA" id="ARBA00022523"/>
    </source>
</evidence>
<dbReference type="GO" id="GO:0048046">
    <property type="term" value="C:apoplast"/>
    <property type="evidence" value="ECO:0007669"/>
    <property type="project" value="UniProtKB-SubCell"/>
</dbReference>
<evidence type="ECO:0000256" key="2">
    <source>
        <dbReference type="ARBA" id="ARBA00008963"/>
    </source>
</evidence>